<dbReference type="eggNOG" id="ENOG502ZC4Y">
    <property type="taxonomic scope" value="Bacteria"/>
</dbReference>
<gene>
    <name evidence="1" type="ORF">NZ47_00645</name>
</gene>
<evidence type="ECO:0000313" key="1">
    <source>
        <dbReference type="EMBL" id="KHM53135.1"/>
    </source>
</evidence>
<organism evidence="1 2">
    <name type="scientific">Anaerovibrio lipolyticus</name>
    <dbReference type="NCBI Taxonomy" id="82374"/>
    <lineage>
        <taxon>Bacteria</taxon>
        <taxon>Bacillati</taxon>
        <taxon>Bacillota</taxon>
        <taxon>Negativicutes</taxon>
        <taxon>Selenomonadales</taxon>
        <taxon>Selenomonadaceae</taxon>
        <taxon>Anaerovibrio</taxon>
    </lineage>
</organism>
<dbReference type="AlphaFoldDB" id="A0A0B2JXV6"/>
<proteinExistence type="predicted"/>
<evidence type="ECO:0000313" key="2">
    <source>
        <dbReference type="Proteomes" id="UP000030993"/>
    </source>
</evidence>
<dbReference type="EMBL" id="JSCE01000010">
    <property type="protein sequence ID" value="KHM53135.1"/>
    <property type="molecule type" value="Genomic_DNA"/>
</dbReference>
<protein>
    <submittedName>
        <fullName evidence="1">Uncharacterized protein</fullName>
    </submittedName>
</protein>
<dbReference type="Proteomes" id="UP000030993">
    <property type="component" value="Unassembled WGS sequence"/>
</dbReference>
<accession>A0A0B2JXV6</accession>
<reference evidence="1 2" key="1">
    <citation type="journal article" date="2013" name="PLoS ONE">
        <title>Identification and characterization of three novel lipases belonging to families II and V from Anaerovibrio lipolyticus 5ST.</title>
        <authorList>
            <person name="Prive F."/>
            <person name="Kaderbhai N.N."/>
            <person name="Girdwood S."/>
            <person name="Worgan H.J."/>
            <person name="Pinloche E."/>
            <person name="Scollan N.D."/>
            <person name="Huws S.A."/>
            <person name="Newbold C.J."/>
        </authorList>
    </citation>
    <scope>NUCLEOTIDE SEQUENCE [LARGE SCALE GENOMIC DNA]</scope>
    <source>
        <strain evidence="1 2">5S</strain>
    </source>
</reference>
<keyword evidence="2" id="KW-1185">Reference proteome</keyword>
<sequence>MPEIDMTRITDNLMSVYNYAFIDAMPYGFYKPNDAMYVGVKLVDKMYHCPKCKGEFTVKYRNDNDGITYFSKSRIAAQKKVYEDLGLDFPANWELMEQPFTYHIIGVCSECAKKDIMESQEDGQHIYNLCHELHMQDELMAAKAKKYMTNSLQKWLDGITESSYLMQFDLSTRESLRDLICAVIIQDTKAVEDALQEYRDTIQPIIYEAKQLLEKQTPAWKANVAHSCSLPNSMSDEEYHEYTVAFPDESSEGQDFYMEKSIEKERVSMFLNQHRLTSLEEVLMDAGFHEEWIDMVVDKGTSLTK</sequence>
<name>A0A0B2JXV6_9FIRM</name>
<comment type="caution">
    <text evidence="1">The sequence shown here is derived from an EMBL/GenBank/DDBJ whole genome shotgun (WGS) entry which is preliminary data.</text>
</comment>
<dbReference type="RefSeq" id="WP_039205731.1">
    <property type="nucleotide sequence ID" value="NZ_JSCE01000010.1"/>
</dbReference>